<evidence type="ECO:0008006" key="2">
    <source>
        <dbReference type="Google" id="ProtNLM"/>
    </source>
</evidence>
<dbReference type="EMBL" id="LAZR01003653">
    <property type="protein sequence ID" value="KKN16026.1"/>
    <property type="molecule type" value="Genomic_DNA"/>
</dbReference>
<sequence>MNTKIVTYTGKSFDLLNPLPEMVCIEDIAHALANICRYTGHVREFYSVAQHCVLMVKANLPGGALQKLLHDAHEAYTGDIASPWKQCLIVHDFDVSVKEWEQKIQKIIGLALGINLDFSAEVKEADNRMYFTEVRDLMPLSDEFGKWRGNLEPLEEKIICWNPLVAEDIFLATYNGLRS</sequence>
<gene>
    <name evidence="1" type="ORF">LCGC14_0979880</name>
</gene>
<proteinExistence type="predicted"/>
<reference evidence="1" key="1">
    <citation type="journal article" date="2015" name="Nature">
        <title>Complex archaea that bridge the gap between prokaryotes and eukaryotes.</title>
        <authorList>
            <person name="Spang A."/>
            <person name="Saw J.H."/>
            <person name="Jorgensen S.L."/>
            <person name="Zaremba-Niedzwiedzka K."/>
            <person name="Martijn J."/>
            <person name="Lind A.E."/>
            <person name="van Eijk R."/>
            <person name="Schleper C."/>
            <person name="Guy L."/>
            <person name="Ettema T.J."/>
        </authorList>
    </citation>
    <scope>NUCLEOTIDE SEQUENCE</scope>
</reference>
<dbReference type="AlphaFoldDB" id="A0A0F9QSC1"/>
<name>A0A0F9QSC1_9ZZZZ</name>
<protein>
    <recommendedName>
        <fullName evidence="2">HD domain-containing protein</fullName>
    </recommendedName>
</protein>
<dbReference type="Gene3D" id="1.10.3210.10">
    <property type="entry name" value="Hypothetical protein af1432"/>
    <property type="match status" value="1"/>
</dbReference>
<comment type="caution">
    <text evidence="1">The sequence shown here is derived from an EMBL/GenBank/DDBJ whole genome shotgun (WGS) entry which is preliminary data.</text>
</comment>
<accession>A0A0F9QSC1</accession>
<evidence type="ECO:0000313" key="1">
    <source>
        <dbReference type="EMBL" id="KKN16026.1"/>
    </source>
</evidence>
<organism evidence="1">
    <name type="scientific">marine sediment metagenome</name>
    <dbReference type="NCBI Taxonomy" id="412755"/>
    <lineage>
        <taxon>unclassified sequences</taxon>
        <taxon>metagenomes</taxon>
        <taxon>ecological metagenomes</taxon>
    </lineage>
</organism>
<dbReference type="SUPFAM" id="SSF109604">
    <property type="entry name" value="HD-domain/PDEase-like"/>
    <property type="match status" value="1"/>
</dbReference>